<organism evidence="2 3">
    <name type="scientific">Nonomuraea coxensis DSM 45129</name>
    <dbReference type="NCBI Taxonomy" id="1122611"/>
    <lineage>
        <taxon>Bacteria</taxon>
        <taxon>Bacillati</taxon>
        <taxon>Actinomycetota</taxon>
        <taxon>Actinomycetes</taxon>
        <taxon>Streptosporangiales</taxon>
        <taxon>Streptosporangiaceae</taxon>
        <taxon>Nonomuraea</taxon>
    </lineage>
</organism>
<dbReference type="Proteomes" id="UP000824681">
    <property type="component" value="Chromosome"/>
</dbReference>
<feature type="transmembrane region" description="Helical" evidence="1">
    <location>
        <begin position="71"/>
        <end position="96"/>
    </location>
</feature>
<keyword evidence="3" id="KW-1185">Reference proteome</keyword>
<evidence type="ECO:0000313" key="2">
    <source>
        <dbReference type="EMBL" id="QYC42563.1"/>
    </source>
</evidence>
<keyword evidence="1" id="KW-0812">Transmembrane</keyword>
<reference evidence="2 3" key="1">
    <citation type="journal article" date="2021" name="ACS Chem. Biol.">
        <title>Genomic-Led Discovery of a Novel Glycopeptide Antibiotic by Nonomuraea coxensis DSM 45129.</title>
        <authorList>
            <person name="Yushchuk O."/>
            <person name="Vior N.M."/>
            <person name="Andreo-Vidal A."/>
            <person name="Berini F."/>
            <person name="Ruckert C."/>
            <person name="Busche T."/>
            <person name="Binda E."/>
            <person name="Kalinowski J."/>
            <person name="Truman A.W."/>
            <person name="Marinelli F."/>
        </authorList>
    </citation>
    <scope>NUCLEOTIDE SEQUENCE [LARGE SCALE GENOMIC DNA]</scope>
    <source>
        <strain evidence="2 3">DSM 45129</strain>
    </source>
</reference>
<evidence type="ECO:0000256" key="1">
    <source>
        <dbReference type="SAM" id="Phobius"/>
    </source>
</evidence>
<evidence type="ECO:0008006" key="4">
    <source>
        <dbReference type="Google" id="ProtNLM"/>
    </source>
</evidence>
<sequence>MSYPPYDPPYYGPQQHNHPNGTTILVLGILSLVVCTFIGPFAWSMGNRALREIDESGYVFANRGHVQAGRICGIISTVLFALTLLFVAFGVTVAIVTS</sequence>
<name>A0ABX8U4L9_9ACTN</name>
<keyword evidence="1" id="KW-1133">Transmembrane helix</keyword>
<gene>
    <name evidence="2" type="ORF">Nocox_24800</name>
</gene>
<keyword evidence="1" id="KW-0472">Membrane</keyword>
<dbReference type="EMBL" id="CP068985">
    <property type="protein sequence ID" value="QYC42563.1"/>
    <property type="molecule type" value="Genomic_DNA"/>
</dbReference>
<proteinExistence type="predicted"/>
<feature type="transmembrane region" description="Helical" evidence="1">
    <location>
        <begin position="20"/>
        <end position="43"/>
    </location>
</feature>
<evidence type="ECO:0000313" key="3">
    <source>
        <dbReference type="Proteomes" id="UP000824681"/>
    </source>
</evidence>
<dbReference type="RefSeq" id="WP_020541113.1">
    <property type="nucleotide sequence ID" value="NZ_CP068985.1"/>
</dbReference>
<protein>
    <recommendedName>
        <fullName evidence="4">DUF4190 domain-containing protein</fullName>
    </recommendedName>
</protein>
<accession>A0ABX8U4L9</accession>